<proteinExistence type="predicted"/>
<organism evidence="1">
    <name type="scientific">viral metagenome</name>
    <dbReference type="NCBI Taxonomy" id="1070528"/>
    <lineage>
        <taxon>unclassified sequences</taxon>
        <taxon>metagenomes</taxon>
        <taxon>organismal metagenomes</taxon>
    </lineage>
</organism>
<reference evidence="1" key="1">
    <citation type="journal article" date="2020" name="Nature">
        <title>Giant virus diversity and host interactions through global metagenomics.</title>
        <authorList>
            <person name="Schulz F."/>
            <person name="Roux S."/>
            <person name="Paez-Espino D."/>
            <person name="Jungbluth S."/>
            <person name="Walsh D.A."/>
            <person name="Denef V.J."/>
            <person name="McMahon K.D."/>
            <person name="Konstantinidis K.T."/>
            <person name="Eloe-Fadrosh E.A."/>
            <person name="Kyrpides N.C."/>
            <person name="Woyke T."/>
        </authorList>
    </citation>
    <scope>NUCLEOTIDE SEQUENCE</scope>
    <source>
        <strain evidence="1">GVMAG-M-3300020728-1</strain>
    </source>
</reference>
<evidence type="ECO:0000313" key="1">
    <source>
        <dbReference type="EMBL" id="QHT03257.1"/>
    </source>
</evidence>
<name>A0A6C0CG40_9ZZZZ</name>
<dbReference type="EMBL" id="MN739408">
    <property type="protein sequence ID" value="QHT03257.1"/>
    <property type="molecule type" value="Genomic_DNA"/>
</dbReference>
<protein>
    <submittedName>
        <fullName evidence="1">Uncharacterized protein</fullName>
    </submittedName>
</protein>
<accession>A0A6C0CG40</accession>
<dbReference type="AlphaFoldDB" id="A0A6C0CG40"/>
<sequence length="241" mass="27824">METIVYRRKKLEVKTIPKGTLLFRLVKKPEDDVRGVPLPDGTRCMTPNQNVFFYPNPFVGKLALGIWIKDFKRVTVYKLVRDVKVLWLLTPSKNTRLDKNTKRNFLKRCSKVPQGCLPKPRAAYDPCLSDTIIKKYPDIVGMVGISVNDAGRLKENLKRNTTRKIRKYMKPATDGTGTESVPELILHPLSQRPQKDMIVHEGDVLENNYQKIGEYKLADEEVLRNLLDKAKFNPDTFFYEL</sequence>